<keyword evidence="2" id="KW-1185">Reference proteome</keyword>
<dbReference type="EMBL" id="CAJVQB010021296">
    <property type="protein sequence ID" value="CAG8796702.1"/>
    <property type="molecule type" value="Genomic_DNA"/>
</dbReference>
<accession>A0ABN7VU64</accession>
<protein>
    <submittedName>
        <fullName evidence="1">3933_t:CDS:1</fullName>
    </submittedName>
</protein>
<proteinExistence type="predicted"/>
<reference evidence="1 2" key="1">
    <citation type="submission" date="2021-06" db="EMBL/GenBank/DDBJ databases">
        <authorList>
            <person name="Kallberg Y."/>
            <person name="Tangrot J."/>
            <person name="Rosling A."/>
        </authorList>
    </citation>
    <scope>NUCLEOTIDE SEQUENCE [LARGE SCALE GENOMIC DNA]</scope>
    <source>
        <strain evidence="1 2">120-4 pot B 10/14</strain>
    </source>
</reference>
<dbReference type="Proteomes" id="UP000789901">
    <property type="component" value="Unassembled WGS sequence"/>
</dbReference>
<comment type="caution">
    <text evidence="1">The sequence shown here is derived from an EMBL/GenBank/DDBJ whole genome shotgun (WGS) entry which is preliminary data.</text>
</comment>
<feature type="non-terminal residue" evidence="1">
    <location>
        <position position="143"/>
    </location>
</feature>
<name>A0ABN7VU64_GIGMA</name>
<organism evidence="1 2">
    <name type="scientific">Gigaspora margarita</name>
    <dbReference type="NCBI Taxonomy" id="4874"/>
    <lineage>
        <taxon>Eukaryota</taxon>
        <taxon>Fungi</taxon>
        <taxon>Fungi incertae sedis</taxon>
        <taxon>Mucoromycota</taxon>
        <taxon>Glomeromycotina</taxon>
        <taxon>Glomeromycetes</taxon>
        <taxon>Diversisporales</taxon>
        <taxon>Gigasporaceae</taxon>
        <taxon>Gigaspora</taxon>
    </lineage>
</organism>
<evidence type="ECO:0000313" key="1">
    <source>
        <dbReference type="EMBL" id="CAG8796702.1"/>
    </source>
</evidence>
<sequence length="143" mass="16896">MSRSYDPDFKNLTYSQYFEKYSITSSSPAPTQHYIYYNNLSNYVVKRTKEILTRYRFLTIDDEEPYFYQQLLLKVLAKNKSDYKITSNTPSEVVAQNIESKTIHSELCIVSTQEGFQTCFFIDKELKTYLQKVNTIIIDEISM</sequence>
<evidence type="ECO:0000313" key="2">
    <source>
        <dbReference type="Proteomes" id="UP000789901"/>
    </source>
</evidence>
<gene>
    <name evidence="1" type="ORF">GMARGA_LOCUS22250</name>
</gene>